<dbReference type="AlphaFoldDB" id="A0A919R5Q6"/>
<feature type="domain" description="Penicillin-binding protein transpeptidase" evidence="4">
    <location>
        <begin position="272"/>
        <end position="539"/>
    </location>
</feature>
<proteinExistence type="inferred from homology"/>
<evidence type="ECO:0000313" key="8">
    <source>
        <dbReference type="Proteomes" id="UP000655287"/>
    </source>
</evidence>
<evidence type="ECO:0000259" key="6">
    <source>
        <dbReference type="Pfam" id="PF05223"/>
    </source>
</evidence>
<dbReference type="InterPro" id="IPR005311">
    <property type="entry name" value="PBP_dimer"/>
</dbReference>
<feature type="domain" description="Penicillin-binding protein dimerisation" evidence="5">
    <location>
        <begin position="172"/>
        <end position="235"/>
    </location>
</feature>
<dbReference type="Proteomes" id="UP000655287">
    <property type="component" value="Unassembled WGS sequence"/>
</dbReference>
<dbReference type="GO" id="GO:0008658">
    <property type="term" value="F:penicillin binding"/>
    <property type="evidence" value="ECO:0007669"/>
    <property type="project" value="InterPro"/>
</dbReference>
<comment type="caution">
    <text evidence="7">The sequence shown here is derived from an EMBL/GenBank/DDBJ whole genome shotgun (WGS) entry which is preliminary data.</text>
</comment>
<dbReference type="InterPro" id="IPR012338">
    <property type="entry name" value="Beta-lactam/transpept-like"/>
</dbReference>
<dbReference type="Pfam" id="PF00905">
    <property type="entry name" value="Transpeptidase"/>
    <property type="match status" value="1"/>
</dbReference>
<dbReference type="GO" id="GO:0005886">
    <property type="term" value="C:plasma membrane"/>
    <property type="evidence" value="ECO:0007669"/>
    <property type="project" value="TreeGrafter"/>
</dbReference>
<dbReference type="InterPro" id="IPR001460">
    <property type="entry name" value="PCN-bd_Tpept"/>
</dbReference>
<dbReference type="GO" id="GO:0046677">
    <property type="term" value="P:response to antibiotic"/>
    <property type="evidence" value="ECO:0007669"/>
    <property type="project" value="InterPro"/>
</dbReference>
<evidence type="ECO:0000259" key="5">
    <source>
        <dbReference type="Pfam" id="PF03717"/>
    </source>
</evidence>
<name>A0A919R5Q6_9ACTN</name>
<comment type="similarity">
    <text evidence="2">Belongs to the transpeptidase family.</text>
</comment>
<dbReference type="Gene3D" id="3.40.710.10">
    <property type="entry name" value="DD-peptidase/beta-lactamase superfamily"/>
    <property type="match status" value="1"/>
</dbReference>
<dbReference type="SUPFAM" id="SSF56601">
    <property type="entry name" value="beta-lactamase/transpeptidase-like"/>
    <property type="match status" value="1"/>
</dbReference>
<dbReference type="Gene3D" id="3.90.1310.10">
    <property type="entry name" value="Penicillin-binding protein 2a (Domain 2)"/>
    <property type="match status" value="1"/>
</dbReference>
<sequence length="545" mass="55950">MARGRTIVIVSAATVLAAGAAGGGAYYVLHTRGSAAETARHFTAAWARGDLAAMRADLAAAAPGFETAYREQRDGLGAQHVRVTLGPVTPAGDGRAKAAYTATLGLKDVGDWTYEGSLDLVVRDRHWKVAWTPATVHPALTAATHLGLKTSWPQRAAIEDATGARIDQGDAGGSVQQLVGYLDKATGKDVTRLGPAYRPGDAIGRSGLQQTFEKKLAGRPTTRVVVTDGSRKAVRTLATMEGAAGAAVRTSLDPGAQRAAVRAVDGVDKPASLVAIRPSSGEILAVVNSQGGFNRALDGRYPPGSTFKVVTAAGLLAEGVTARQTVTCPKKANVGGLPIRNSEHESFGSLSFLDSFAHSCNTTFAPLAARHLTGGKLAQVAGRLGFNQPLSIGVPATRGSMPDPTGPADLAAESFGQGRITASPLVVASVAAAVADGTWRPPTLVPGLTQRAEPRPLPEKVVRDLRTMMAAVVTKGTARRAGLPAGTAGKTGTAEFGTGPKLDSHAWFMGYRGDVAFAVVVEGGGMGGEVAAPIAARFLRALPGG</sequence>
<accession>A0A919R5Q6</accession>
<evidence type="ECO:0000256" key="2">
    <source>
        <dbReference type="ARBA" id="ARBA00007171"/>
    </source>
</evidence>
<dbReference type="GO" id="GO:0071555">
    <property type="term" value="P:cell wall organization"/>
    <property type="evidence" value="ECO:0007669"/>
    <property type="project" value="TreeGrafter"/>
</dbReference>
<dbReference type="Pfam" id="PF03717">
    <property type="entry name" value="PBP_dimer"/>
    <property type="match status" value="1"/>
</dbReference>
<feature type="domain" description="NTF2-like N-terminal transpeptidase" evidence="6">
    <location>
        <begin position="34"/>
        <end position="142"/>
    </location>
</feature>
<reference evidence="7" key="1">
    <citation type="submission" date="2021-01" db="EMBL/GenBank/DDBJ databases">
        <title>Whole genome shotgun sequence of Sphaerisporangium rufum NBRC 109079.</title>
        <authorList>
            <person name="Komaki H."/>
            <person name="Tamura T."/>
        </authorList>
    </citation>
    <scope>NUCLEOTIDE SEQUENCE</scope>
    <source>
        <strain evidence="7">NBRC 109079</strain>
    </source>
</reference>
<dbReference type="Pfam" id="PF05223">
    <property type="entry name" value="MecA_N"/>
    <property type="match status" value="1"/>
</dbReference>
<dbReference type="InterPro" id="IPR050515">
    <property type="entry name" value="Beta-lactam/transpept"/>
</dbReference>
<dbReference type="PANTHER" id="PTHR30627:SF24">
    <property type="entry name" value="PENICILLIN-BINDING PROTEIN 4B"/>
    <property type="match status" value="1"/>
</dbReference>
<keyword evidence="3" id="KW-0472">Membrane</keyword>
<dbReference type="InterPro" id="IPR007887">
    <property type="entry name" value="MecA_N"/>
</dbReference>
<protein>
    <submittedName>
        <fullName evidence="7">Penicillin-binding protein</fullName>
    </submittedName>
</protein>
<dbReference type="EMBL" id="BOOU01000053">
    <property type="protein sequence ID" value="GII78886.1"/>
    <property type="molecule type" value="Genomic_DNA"/>
</dbReference>
<evidence type="ECO:0000259" key="4">
    <source>
        <dbReference type="Pfam" id="PF00905"/>
    </source>
</evidence>
<dbReference type="PANTHER" id="PTHR30627">
    <property type="entry name" value="PEPTIDOGLYCAN D,D-TRANSPEPTIDASE"/>
    <property type="match status" value="1"/>
</dbReference>
<dbReference type="GO" id="GO:0071972">
    <property type="term" value="F:peptidoglycan L,D-transpeptidase activity"/>
    <property type="evidence" value="ECO:0007669"/>
    <property type="project" value="TreeGrafter"/>
</dbReference>
<keyword evidence="8" id="KW-1185">Reference proteome</keyword>
<organism evidence="7 8">
    <name type="scientific">Sphaerisporangium rufum</name>
    <dbReference type="NCBI Taxonomy" id="1381558"/>
    <lineage>
        <taxon>Bacteria</taxon>
        <taxon>Bacillati</taxon>
        <taxon>Actinomycetota</taxon>
        <taxon>Actinomycetes</taxon>
        <taxon>Streptosporangiales</taxon>
        <taxon>Streptosporangiaceae</taxon>
        <taxon>Sphaerisporangium</taxon>
    </lineage>
</organism>
<evidence type="ECO:0000313" key="7">
    <source>
        <dbReference type="EMBL" id="GII78886.1"/>
    </source>
</evidence>
<evidence type="ECO:0000256" key="1">
    <source>
        <dbReference type="ARBA" id="ARBA00004370"/>
    </source>
</evidence>
<comment type="subcellular location">
    <subcellularLocation>
        <location evidence="1">Membrane</location>
    </subcellularLocation>
</comment>
<evidence type="ECO:0000256" key="3">
    <source>
        <dbReference type="ARBA" id="ARBA00023136"/>
    </source>
</evidence>
<gene>
    <name evidence="7" type="ORF">Sru01_38680</name>
</gene>